<dbReference type="InterPro" id="IPR011856">
    <property type="entry name" value="tRNA_endonuc-like_dom_sf"/>
</dbReference>
<dbReference type="AlphaFoldDB" id="A0A3R9M4W8"/>
<reference evidence="3 4" key="1">
    <citation type="submission" date="2018-12" db="EMBL/GenBank/DDBJ databases">
        <authorList>
            <person name="Feng G."/>
            <person name="Zhu H."/>
        </authorList>
    </citation>
    <scope>NUCLEOTIDE SEQUENCE [LARGE SCALE GENOMIC DNA]</scope>
    <source>
        <strain evidence="3 4">9PBR-2</strain>
    </source>
</reference>
<dbReference type="InterPro" id="IPR041527">
    <property type="entry name" value="YhcG_N"/>
</dbReference>
<evidence type="ECO:0000259" key="1">
    <source>
        <dbReference type="Pfam" id="PF06250"/>
    </source>
</evidence>
<feature type="domain" description="YhcG PDDEXK nuclease" evidence="1">
    <location>
        <begin position="185"/>
        <end position="332"/>
    </location>
</feature>
<accession>A0A3R9M4W8</accession>
<dbReference type="Proteomes" id="UP000280066">
    <property type="component" value="Unassembled WGS sequence"/>
</dbReference>
<evidence type="ECO:0000313" key="4">
    <source>
        <dbReference type="Proteomes" id="UP000280066"/>
    </source>
</evidence>
<proteinExistence type="predicted"/>
<comment type="caution">
    <text evidence="3">The sequence shown here is derived from an EMBL/GenBank/DDBJ whole genome shotgun (WGS) entry which is preliminary data.</text>
</comment>
<keyword evidence="4" id="KW-1185">Reference proteome</keyword>
<dbReference type="GO" id="GO:0003676">
    <property type="term" value="F:nucleic acid binding"/>
    <property type="evidence" value="ECO:0007669"/>
    <property type="project" value="InterPro"/>
</dbReference>
<dbReference type="Gene3D" id="3.40.1350.10">
    <property type="match status" value="1"/>
</dbReference>
<evidence type="ECO:0000313" key="3">
    <source>
        <dbReference type="EMBL" id="RSK29800.1"/>
    </source>
</evidence>
<feature type="domain" description="YhcG N-terminal" evidence="2">
    <location>
        <begin position="21"/>
        <end position="156"/>
    </location>
</feature>
<sequence length="351" mass="40722">MPVIFAHAQPLSPAPPLFAHVKALIDASRQRLAISVNAELTMLYWQIGWAINTDVLQQSRADYGKQTVLALARQLSAEYGGSFSEKNLRRMMQFADVFPEKEIVVSLMRQLSWTHLLALIPIKDPLKRAFYAEMCRLDRWSVRALRQHIDAMLYERTAVSRKPEAAIAQDLTTLRETDQLTPDLVFRDTYVLDFLGLPAAHSEATLEKAVVGRLQEFILEMGQGFSFLERQKRISVDDTDYYLDLLFYHRKLRRLVAIDLKLGKFRPEHKGQMELYLRWLDRYDRQEGELPPIGLLLCSEGNTEHVELLLLDQSDIRVAHYLTELPPKEWFEQKLHKAIELARQQLDQHSL</sequence>
<dbReference type="Pfam" id="PF17761">
    <property type="entry name" value="DUF1016_N"/>
    <property type="match status" value="1"/>
</dbReference>
<protein>
    <submittedName>
        <fullName evidence="3">DUF1016 domain-containing protein</fullName>
    </submittedName>
</protein>
<dbReference type="InterPro" id="IPR009362">
    <property type="entry name" value="YhcG_C"/>
</dbReference>
<organism evidence="3 4">
    <name type="scientific">Hymenobacter metallilatus</name>
    <dbReference type="NCBI Taxonomy" id="2493666"/>
    <lineage>
        <taxon>Bacteria</taxon>
        <taxon>Pseudomonadati</taxon>
        <taxon>Bacteroidota</taxon>
        <taxon>Cytophagia</taxon>
        <taxon>Cytophagales</taxon>
        <taxon>Hymenobacteraceae</taxon>
        <taxon>Hymenobacter</taxon>
    </lineage>
</organism>
<dbReference type="EMBL" id="RWIS01000011">
    <property type="protein sequence ID" value="RSK29800.1"/>
    <property type="molecule type" value="Genomic_DNA"/>
</dbReference>
<dbReference type="PANTHER" id="PTHR30547">
    <property type="entry name" value="UNCHARACTERIZED PROTEIN YHCG-RELATED"/>
    <property type="match status" value="1"/>
</dbReference>
<dbReference type="Pfam" id="PF06250">
    <property type="entry name" value="YhcG_C"/>
    <property type="match status" value="1"/>
</dbReference>
<gene>
    <name evidence="3" type="ORF">EI290_15800</name>
</gene>
<dbReference type="PANTHER" id="PTHR30547:SF5">
    <property type="entry name" value="NUCLEASE YHCG-RELATED"/>
    <property type="match status" value="1"/>
</dbReference>
<name>A0A3R9M4W8_9BACT</name>
<evidence type="ECO:0000259" key="2">
    <source>
        <dbReference type="Pfam" id="PF17761"/>
    </source>
</evidence>
<dbReference type="InterPro" id="IPR053148">
    <property type="entry name" value="PD-DEXK-like_domain"/>
</dbReference>
<dbReference type="OrthoDB" id="9801263at2"/>